<sequence>MFNQSGSRRWTHFRSALELAIERSAHKWTYEDFAQCFPTYVEEDKTGAVLTFTRISDYIKNHNLGKLDELLQEYDAKENIDALHKIVTEAQERKAAGQEATRKDVWNEDIQPSVAVAARTLPMFQKEADRATQTLESLKKENLQLMAALEEEMATTTKLNQQSLELLNLLSNANKAWEEIPLEDVEKWTVEMNNYIKPTL</sequence>
<proteinExistence type="predicted"/>
<reference evidence="1 2" key="1">
    <citation type="journal article" date="2019" name="Nat. Ecol. Evol.">
        <title>Megaphylogeny resolves global patterns of mushroom evolution.</title>
        <authorList>
            <person name="Varga T."/>
            <person name="Krizsan K."/>
            <person name="Foldi C."/>
            <person name="Dima B."/>
            <person name="Sanchez-Garcia M."/>
            <person name="Sanchez-Ramirez S."/>
            <person name="Szollosi G.J."/>
            <person name="Szarkandi J.G."/>
            <person name="Papp V."/>
            <person name="Albert L."/>
            <person name="Andreopoulos W."/>
            <person name="Angelini C."/>
            <person name="Antonin V."/>
            <person name="Barry K.W."/>
            <person name="Bougher N.L."/>
            <person name="Buchanan P."/>
            <person name="Buyck B."/>
            <person name="Bense V."/>
            <person name="Catcheside P."/>
            <person name="Chovatia M."/>
            <person name="Cooper J."/>
            <person name="Damon W."/>
            <person name="Desjardin D."/>
            <person name="Finy P."/>
            <person name="Geml J."/>
            <person name="Haridas S."/>
            <person name="Hughes K."/>
            <person name="Justo A."/>
            <person name="Karasinski D."/>
            <person name="Kautmanova I."/>
            <person name="Kiss B."/>
            <person name="Kocsube S."/>
            <person name="Kotiranta H."/>
            <person name="LaButti K.M."/>
            <person name="Lechner B.E."/>
            <person name="Liimatainen K."/>
            <person name="Lipzen A."/>
            <person name="Lukacs Z."/>
            <person name="Mihaltcheva S."/>
            <person name="Morgado L.N."/>
            <person name="Niskanen T."/>
            <person name="Noordeloos M.E."/>
            <person name="Ohm R.A."/>
            <person name="Ortiz-Santana B."/>
            <person name="Ovrebo C."/>
            <person name="Racz N."/>
            <person name="Riley R."/>
            <person name="Savchenko A."/>
            <person name="Shiryaev A."/>
            <person name="Soop K."/>
            <person name="Spirin V."/>
            <person name="Szebenyi C."/>
            <person name="Tomsovsky M."/>
            <person name="Tulloss R.E."/>
            <person name="Uehling J."/>
            <person name="Grigoriev I.V."/>
            <person name="Vagvolgyi C."/>
            <person name="Papp T."/>
            <person name="Martin F.M."/>
            <person name="Miettinen O."/>
            <person name="Hibbett D.S."/>
            <person name="Nagy L.G."/>
        </authorList>
    </citation>
    <scope>NUCLEOTIDE SEQUENCE [LARGE SCALE GENOMIC DNA]</scope>
    <source>
        <strain evidence="1 2">NL-1719</strain>
    </source>
</reference>
<gene>
    <name evidence="1" type="ORF">BDN72DRAFT_837737</name>
</gene>
<dbReference type="Proteomes" id="UP000308600">
    <property type="component" value="Unassembled WGS sequence"/>
</dbReference>
<name>A0ACD3B152_9AGAR</name>
<keyword evidence="2" id="KW-1185">Reference proteome</keyword>
<organism evidence="1 2">
    <name type="scientific">Pluteus cervinus</name>
    <dbReference type="NCBI Taxonomy" id="181527"/>
    <lineage>
        <taxon>Eukaryota</taxon>
        <taxon>Fungi</taxon>
        <taxon>Dikarya</taxon>
        <taxon>Basidiomycota</taxon>
        <taxon>Agaricomycotina</taxon>
        <taxon>Agaricomycetes</taxon>
        <taxon>Agaricomycetidae</taxon>
        <taxon>Agaricales</taxon>
        <taxon>Pluteineae</taxon>
        <taxon>Pluteaceae</taxon>
        <taxon>Pluteus</taxon>
    </lineage>
</organism>
<protein>
    <submittedName>
        <fullName evidence="1">Uncharacterized protein</fullName>
    </submittedName>
</protein>
<evidence type="ECO:0000313" key="2">
    <source>
        <dbReference type="Proteomes" id="UP000308600"/>
    </source>
</evidence>
<dbReference type="EMBL" id="ML208299">
    <property type="protein sequence ID" value="TFK71356.1"/>
    <property type="molecule type" value="Genomic_DNA"/>
</dbReference>
<evidence type="ECO:0000313" key="1">
    <source>
        <dbReference type="EMBL" id="TFK71356.1"/>
    </source>
</evidence>
<accession>A0ACD3B152</accession>